<evidence type="ECO:0000256" key="4">
    <source>
        <dbReference type="ARBA" id="ARBA00022737"/>
    </source>
</evidence>
<proteinExistence type="predicted"/>
<protein>
    <recommendedName>
        <fullName evidence="8">U3 small nucleolar RNA-associated protein 15 C-terminal domain-containing protein</fullName>
    </recommendedName>
</protein>
<organism evidence="9 10">
    <name type="scientific">Sphagnum jensenii</name>
    <dbReference type="NCBI Taxonomy" id="128206"/>
    <lineage>
        <taxon>Eukaryota</taxon>
        <taxon>Viridiplantae</taxon>
        <taxon>Streptophyta</taxon>
        <taxon>Embryophyta</taxon>
        <taxon>Bryophyta</taxon>
        <taxon>Sphagnophytina</taxon>
        <taxon>Sphagnopsida</taxon>
        <taxon>Sphagnales</taxon>
        <taxon>Sphagnaceae</taxon>
        <taxon>Sphagnum</taxon>
    </lineage>
</organism>
<dbReference type="SMART" id="SM00320">
    <property type="entry name" value="WD40"/>
    <property type="match status" value="7"/>
</dbReference>
<dbReference type="InterPro" id="IPR015943">
    <property type="entry name" value="WD40/YVTN_repeat-like_dom_sf"/>
</dbReference>
<dbReference type="InterPro" id="IPR036322">
    <property type="entry name" value="WD40_repeat_dom_sf"/>
</dbReference>
<dbReference type="CDD" id="cd00200">
    <property type="entry name" value="WD40"/>
    <property type="match status" value="1"/>
</dbReference>
<evidence type="ECO:0000256" key="2">
    <source>
        <dbReference type="ARBA" id="ARBA00022552"/>
    </source>
</evidence>
<gene>
    <name evidence="9" type="ORF">CSSPJE1EN1_LOCUS1292</name>
</gene>
<name>A0ABP0VMZ8_9BRYO</name>
<evidence type="ECO:0000313" key="9">
    <source>
        <dbReference type="EMBL" id="CAK9255814.1"/>
    </source>
</evidence>
<evidence type="ECO:0000313" key="10">
    <source>
        <dbReference type="Proteomes" id="UP001497444"/>
    </source>
</evidence>
<dbReference type="PROSITE" id="PS50082">
    <property type="entry name" value="WD_REPEATS_2"/>
    <property type="match status" value="2"/>
</dbReference>
<dbReference type="InterPro" id="IPR001680">
    <property type="entry name" value="WD40_rpt"/>
</dbReference>
<evidence type="ECO:0000256" key="6">
    <source>
        <dbReference type="PROSITE-ProRule" id="PRU00221"/>
    </source>
</evidence>
<sequence>MSKEKKKKIFPDQGSHSKAYPASKNALSVDAKFWRSFRNKSAPQQISAVTCIQFSPAEPHDFAVTSSTRVVVYDGVTCEPKKNILRFTDVAYSGSFRSDGQLLAAGGETGIVQVFDVGSRKVLRQLKGHTGAVHWVRYSPQDKLHIASAGDDRTVRWWDVATQAPLLTLEGHTDYVRCGATSPASGDLWATGAYDHTVRLWDFRTSRSVLQFEHGKPLEDVLFFPSGGLLASAGGQEVKIWDIVGGGRQLHVLSSHQKTVTTLCMAPSSNSRAALDQDAPRLLTASLDGHVKVFELSQFKVTHAAKYPAPILSMGVSPDCTTLAVGTSSGLLSIRQRKKPDKLDAGTATALGVARPRRPRKLHPNNYRYFLRGGAESAAEDDYVLARPKKVNLGQHDQFLRSFQYREALSSALSTSDPTVVVAVMEELVARGGLVAALSRRDVSSLEPLLAFICKYVVMPKQARLLVPIAHQVLDMYAGILGSSSSIWHLVTVLRERVALEVKLQQSLQSLQGLMQPLIQASVQS</sequence>
<reference evidence="9 10" key="1">
    <citation type="submission" date="2024-02" db="EMBL/GenBank/DDBJ databases">
        <authorList>
            <consortium name="ELIXIR-Norway"/>
            <consortium name="Elixir Norway"/>
        </authorList>
    </citation>
    <scope>NUCLEOTIDE SEQUENCE [LARGE SCALE GENOMIC DNA]</scope>
</reference>
<evidence type="ECO:0000256" key="7">
    <source>
        <dbReference type="SAM" id="MobiDB-lite"/>
    </source>
</evidence>
<evidence type="ECO:0000256" key="1">
    <source>
        <dbReference type="ARBA" id="ARBA00004604"/>
    </source>
</evidence>
<feature type="domain" description="U3 small nucleolar RNA-associated protein 15 C-terminal" evidence="8">
    <location>
        <begin position="378"/>
        <end position="518"/>
    </location>
</feature>
<keyword evidence="4" id="KW-0677">Repeat</keyword>
<dbReference type="PANTHER" id="PTHR19924:SF26">
    <property type="entry name" value="U3 SMALL NUCLEOLAR RNA-ASSOCIATED PROTEIN 15 HOMOLOG"/>
    <property type="match status" value="1"/>
</dbReference>
<dbReference type="Pfam" id="PF00400">
    <property type="entry name" value="WD40"/>
    <property type="match status" value="4"/>
</dbReference>
<dbReference type="Gene3D" id="2.130.10.10">
    <property type="entry name" value="YVTN repeat-like/Quinoprotein amine dehydrogenase"/>
    <property type="match status" value="2"/>
</dbReference>
<dbReference type="PANTHER" id="PTHR19924">
    <property type="entry name" value="UTP15 U3 SMALL NUCLEOLAR RNA-ASSOCIATED PROTEIN 15 FAMILY MEMBER"/>
    <property type="match status" value="1"/>
</dbReference>
<dbReference type="PROSITE" id="PS50294">
    <property type="entry name" value="WD_REPEATS_REGION"/>
    <property type="match status" value="2"/>
</dbReference>
<dbReference type="Proteomes" id="UP001497444">
    <property type="component" value="Chromosome 1"/>
</dbReference>
<dbReference type="EMBL" id="OZ020096">
    <property type="protein sequence ID" value="CAK9255814.1"/>
    <property type="molecule type" value="Genomic_DNA"/>
</dbReference>
<keyword evidence="5" id="KW-0539">Nucleus</keyword>
<evidence type="ECO:0000256" key="5">
    <source>
        <dbReference type="ARBA" id="ARBA00023242"/>
    </source>
</evidence>
<dbReference type="Pfam" id="PF09384">
    <property type="entry name" value="UTP15_C"/>
    <property type="match status" value="1"/>
</dbReference>
<accession>A0ABP0VMZ8</accession>
<evidence type="ECO:0000256" key="3">
    <source>
        <dbReference type="ARBA" id="ARBA00022574"/>
    </source>
</evidence>
<evidence type="ECO:0000259" key="8">
    <source>
        <dbReference type="Pfam" id="PF09384"/>
    </source>
</evidence>
<comment type="subcellular location">
    <subcellularLocation>
        <location evidence="1">Nucleus</location>
        <location evidence="1">Nucleolus</location>
    </subcellularLocation>
</comment>
<dbReference type="SUPFAM" id="SSF50978">
    <property type="entry name" value="WD40 repeat-like"/>
    <property type="match status" value="1"/>
</dbReference>
<dbReference type="InterPro" id="IPR018983">
    <property type="entry name" value="U3_snoRNA-assocProt_15_C"/>
</dbReference>
<feature type="repeat" description="WD" evidence="6">
    <location>
        <begin position="126"/>
        <end position="168"/>
    </location>
</feature>
<keyword evidence="3 6" id="KW-0853">WD repeat</keyword>
<keyword evidence="2" id="KW-0698">rRNA processing</keyword>
<feature type="region of interest" description="Disordered" evidence="7">
    <location>
        <begin position="1"/>
        <end position="21"/>
    </location>
</feature>
<keyword evidence="10" id="KW-1185">Reference proteome</keyword>
<feature type="repeat" description="WD" evidence="6">
    <location>
        <begin position="169"/>
        <end position="211"/>
    </location>
</feature>